<protein>
    <submittedName>
        <fullName evidence="1">Uncharacterized protein</fullName>
    </submittedName>
</protein>
<evidence type="ECO:0000313" key="2">
    <source>
        <dbReference type="Proteomes" id="UP001215280"/>
    </source>
</evidence>
<dbReference type="Proteomes" id="UP001215280">
    <property type="component" value="Unassembled WGS sequence"/>
</dbReference>
<proteinExistence type="predicted"/>
<sequence length="388" mass="43052">MPDSEKLFVKCIKLDLYGFRICAPSTPEEHRCNWKLRPPPVDDNLYIAELLGKTAQAIGTCEAMHIGLYKVLINLARGNPEVPYGLQILEAVPHRTHISADMLSIGIGMIELALGHMLFGKEVIKSSTTVYDPAGFPWLAPDIFLQFTTHLDNECNVKENILELVEEISLKRRPGRIAYGILFSFFHCVIVPVDEDTKFKSTVSMHFLPSYHTISPSTPGITAVACLGYHCLTTGTTDTANTLPPAHFLNQVPLDMVAHIVTDLGPSDLASLTSAVPLFSPAMSMLLRYPFIDEYCLVEVLPFSRTPALMLKVFSALDAAGSDVPALVVGKHGHSQFLLLNFLGELKAVDVGYELSTRDDWELEAKHEEEDDEDAELYSRFVNFMRVA</sequence>
<evidence type="ECO:0000313" key="1">
    <source>
        <dbReference type="EMBL" id="KAJ7750061.1"/>
    </source>
</evidence>
<dbReference type="EMBL" id="JARJLG010000083">
    <property type="protein sequence ID" value="KAJ7750061.1"/>
    <property type="molecule type" value="Genomic_DNA"/>
</dbReference>
<reference evidence="1" key="1">
    <citation type="submission" date="2023-03" db="EMBL/GenBank/DDBJ databases">
        <title>Massive genome expansion in bonnet fungi (Mycena s.s.) driven by repeated elements and novel gene families across ecological guilds.</title>
        <authorList>
            <consortium name="Lawrence Berkeley National Laboratory"/>
            <person name="Harder C.B."/>
            <person name="Miyauchi S."/>
            <person name="Viragh M."/>
            <person name="Kuo A."/>
            <person name="Thoen E."/>
            <person name="Andreopoulos B."/>
            <person name="Lu D."/>
            <person name="Skrede I."/>
            <person name="Drula E."/>
            <person name="Henrissat B."/>
            <person name="Morin E."/>
            <person name="Kohler A."/>
            <person name="Barry K."/>
            <person name="LaButti K."/>
            <person name="Morin E."/>
            <person name="Salamov A."/>
            <person name="Lipzen A."/>
            <person name="Mereny Z."/>
            <person name="Hegedus B."/>
            <person name="Baldrian P."/>
            <person name="Stursova M."/>
            <person name="Weitz H."/>
            <person name="Taylor A."/>
            <person name="Grigoriev I.V."/>
            <person name="Nagy L.G."/>
            <person name="Martin F."/>
            <person name="Kauserud H."/>
        </authorList>
    </citation>
    <scope>NUCLEOTIDE SEQUENCE</scope>
    <source>
        <strain evidence="1">CBHHK188m</strain>
    </source>
</reference>
<organism evidence="1 2">
    <name type="scientific">Mycena maculata</name>
    <dbReference type="NCBI Taxonomy" id="230809"/>
    <lineage>
        <taxon>Eukaryota</taxon>
        <taxon>Fungi</taxon>
        <taxon>Dikarya</taxon>
        <taxon>Basidiomycota</taxon>
        <taxon>Agaricomycotina</taxon>
        <taxon>Agaricomycetes</taxon>
        <taxon>Agaricomycetidae</taxon>
        <taxon>Agaricales</taxon>
        <taxon>Marasmiineae</taxon>
        <taxon>Mycenaceae</taxon>
        <taxon>Mycena</taxon>
    </lineage>
</organism>
<dbReference type="AlphaFoldDB" id="A0AAD7ITI5"/>
<comment type="caution">
    <text evidence="1">The sequence shown here is derived from an EMBL/GenBank/DDBJ whole genome shotgun (WGS) entry which is preliminary data.</text>
</comment>
<accession>A0AAD7ITI5</accession>
<gene>
    <name evidence="1" type="ORF">DFH07DRAFT_775202</name>
</gene>
<name>A0AAD7ITI5_9AGAR</name>
<keyword evidence="2" id="KW-1185">Reference proteome</keyword>